<evidence type="ECO:0000256" key="1">
    <source>
        <dbReference type="ARBA" id="ARBA00022801"/>
    </source>
</evidence>
<dbReference type="InterPro" id="IPR041796">
    <property type="entry name" value="Mre11_N"/>
</dbReference>
<protein>
    <submittedName>
        <fullName evidence="3">DNA repair exonuclease</fullName>
    </submittedName>
</protein>
<dbReference type="Gene3D" id="3.60.21.10">
    <property type="match status" value="1"/>
</dbReference>
<gene>
    <name evidence="3" type="ORF">GCM10007968_03590</name>
</gene>
<dbReference type="SUPFAM" id="SSF56300">
    <property type="entry name" value="Metallo-dependent phosphatases"/>
    <property type="match status" value="1"/>
</dbReference>
<dbReference type="PANTHER" id="PTHR30337">
    <property type="entry name" value="COMPONENT OF ATP-DEPENDENT DSDNA EXONUCLEASE"/>
    <property type="match status" value="1"/>
</dbReference>
<evidence type="ECO:0000313" key="4">
    <source>
        <dbReference type="Proteomes" id="UP000654670"/>
    </source>
</evidence>
<keyword evidence="3" id="KW-0269">Exonuclease</keyword>
<dbReference type="EMBL" id="BMOK01000001">
    <property type="protein sequence ID" value="GGL42944.1"/>
    <property type="molecule type" value="Genomic_DNA"/>
</dbReference>
<keyword evidence="4" id="KW-1185">Reference proteome</keyword>
<name>A0A917RYP0_9BACL</name>
<dbReference type="InterPro" id="IPR050535">
    <property type="entry name" value="DNA_Repair-Maintenance_Comp"/>
</dbReference>
<dbReference type="InterPro" id="IPR029052">
    <property type="entry name" value="Metallo-depent_PP-like"/>
</dbReference>
<evidence type="ECO:0000313" key="3">
    <source>
        <dbReference type="EMBL" id="GGL42944.1"/>
    </source>
</evidence>
<dbReference type="InterPro" id="IPR014576">
    <property type="entry name" value="Pesterase_YhaO"/>
</dbReference>
<organism evidence="3 4">
    <name type="scientific">Sporolactobacillus putidus</name>
    <dbReference type="NCBI Taxonomy" id="492735"/>
    <lineage>
        <taxon>Bacteria</taxon>
        <taxon>Bacillati</taxon>
        <taxon>Bacillota</taxon>
        <taxon>Bacilli</taxon>
        <taxon>Bacillales</taxon>
        <taxon>Sporolactobacillaceae</taxon>
        <taxon>Sporolactobacillus</taxon>
    </lineage>
</organism>
<dbReference type="CDD" id="cd00840">
    <property type="entry name" value="MPP_Mre11_N"/>
    <property type="match status" value="1"/>
</dbReference>
<dbReference type="InterPro" id="IPR004843">
    <property type="entry name" value="Calcineurin-like_PHP"/>
</dbReference>
<accession>A0A917RYP0</accession>
<proteinExistence type="predicted"/>
<sequence length="413" mass="47022">MHDMIRFIHAADLHLDRPFEGLSELPAPLHARVKASTFTALGRLIDRTLAEKADFLIIAGDIFDESHRSLLAQKRFIQSMKRLQSGGIQVFLVFGNHDHLDDPWNRLDFPENVHVFPTFPAMIPYRKQDGQVVHLYGFSYAERWVARDMGAEYIRKDGADFHIGILHGAERSAAGEGRYAPFSVGKIAEKAFDYWALGHIHKRQQLSPPLPIWYPGDIQGLSVKETGNKGASLVELDGQGAHVRFIPTADILWKRQEIALTGRITAENLEKVLDRTKEEARSDECGIFLRADFSFSDTDQDRSELNDLIREFTEATNDGEEERPDFVWLNSGDITVRADWNREELLRSPHFIGDLFRLIETEGALEEAAAVLYRHHAGRRYLSPLTGEEEEKIKQEAEQLLVEKLLPDIGRMS</sequence>
<dbReference type="PIRSF" id="PIRSF033091">
    <property type="entry name" value="Pesterase_YhaO"/>
    <property type="match status" value="1"/>
</dbReference>
<dbReference type="AlphaFoldDB" id="A0A917RYP0"/>
<feature type="domain" description="Calcineurin-like phosphoesterase" evidence="2">
    <location>
        <begin position="5"/>
        <end position="202"/>
    </location>
</feature>
<keyword evidence="3" id="KW-0540">Nuclease</keyword>
<reference evidence="3" key="1">
    <citation type="journal article" date="2014" name="Int. J. Syst. Evol. Microbiol.">
        <title>Complete genome sequence of Corynebacterium casei LMG S-19264T (=DSM 44701T), isolated from a smear-ripened cheese.</title>
        <authorList>
            <consortium name="US DOE Joint Genome Institute (JGI-PGF)"/>
            <person name="Walter F."/>
            <person name="Albersmeier A."/>
            <person name="Kalinowski J."/>
            <person name="Ruckert C."/>
        </authorList>
    </citation>
    <scope>NUCLEOTIDE SEQUENCE</scope>
    <source>
        <strain evidence="3">JCM 15325</strain>
    </source>
</reference>
<dbReference type="Pfam" id="PF00149">
    <property type="entry name" value="Metallophos"/>
    <property type="match status" value="1"/>
</dbReference>
<keyword evidence="1" id="KW-0378">Hydrolase</keyword>
<dbReference type="GO" id="GO:0004527">
    <property type="term" value="F:exonuclease activity"/>
    <property type="evidence" value="ECO:0007669"/>
    <property type="project" value="UniProtKB-KW"/>
</dbReference>
<dbReference type="PANTHER" id="PTHR30337:SF7">
    <property type="entry name" value="PHOSPHOESTERASE"/>
    <property type="match status" value="1"/>
</dbReference>
<evidence type="ECO:0000259" key="2">
    <source>
        <dbReference type="Pfam" id="PF00149"/>
    </source>
</evidence>
<comment type="caution">
    <text evidence="3">The sequence shown here is derived from an EMBL/GenBank/DDBJ whole genome shotgun (WGS) entry which is preliminary data.</text>
</comment>
<reference evidence="3" key="2">
    <citation type="submission" date="2020-09" db="EMBL/GenBank/DDBJ databases">
        <authorList>
            <person name="Sun Q."/>
            <person name="Ohkuma M."/>
        </authorList>
    </citation>
    <scope>NUCLEOTIDE SEQUENCE</scope>
    <source>
        <strain evidence="3">JCM 15325</strain>
    </source>
</reference>
<dbReference type="Proteomes" id="UP000654670">
    <property type="component" value="Unassembled WGS sequence"/>
</dbReference>